<evidence type="ECO:0000313" key="2">
    <source>
        <dbReference type="Proteomes" id="UP000190897"/>
    </source>
</evidence>
<gene>
    <name evidence="1" type="ORF">SAMN05660293_02689</name>
</gene>
<dbReference type="AlphaFoldDB" id="A0A1T5EQE7"/>
<proteinExistence type="predicted"/>
<name>A0A1T5EQE7_9BACT</name>
<keyword evidence="2" id="KW-1185">Reference proteome</keyword>
<accession>A0A1T5EQE7</accession>
<organism evidence="1 2">
    <name type="scientific">Dyadobacter psychrophilus</name>
    <dbReference type="NCBI Taxonomy" id="651661"/>
    <lineage>
        <taxon>Bacteria</taxon>
        <taxon>Pseudomonadati</taxon>
        <taxon>Bacteroidota</taxon>
        <taxon>Cytophagia</taxon>
        <taxon>Cytophagales</taxon>
        <taxon>Spirosomataceae</taxon>
        <taxon>Dyadobacter</taxon>
    </lineage>
</organism>
<sequence>MAFPFPFFSIEIFAIVIPIRSDNSVTDIFLLANITSTFTMIGSSIRLYLLLVIQQVAGLAFITLHLKN</sequence>
<dbReference type="EMBL" id="FUZA01000002">
    <property type="protein sequence ID" value="SKB86222.1"/>
    <property type="molecule type" value="Genomic_DNA"/>
</dbReference>
<reference evidence="2" key="1">
    <citation type="submission" date="2017-02" db="EMBL/GenBank/DDBJ databases">
        <authorList>
            <person name="Varghese N."/>
            <person name="Submissions S."/>
        </authorList>
    </citation>
    <scope>NUCLEOTIDE SEQUENCE [LARGE SCALE GENOMIC DNA]</scope>
    <source>
        <strain evidence="2">DSM 22270</strain>
    </source>
</reference>
<dbReference type="Proteomes" id="UP000190897">
    <property type="component" value="Unassembled WGS sequence"/>
</dbReference>
<evidence type="ECO:0000313" key="1">
    <source>
        <dbReference type="EMBL" id="SKB86222.1"/>
    </source>
</evidence>
<protein>
    <submittedName>
        <fullName evidence="1">Uncharacterized protein</fullName>
    </submittedName>
</protein>